<sequence length="376" mass="42126">MHYPSAGPPMVVQGLVEEFNSLSIGSVPVSVDSGIDSKVLPRPLDGDVDPSFFVEMYPLICHPRYLRLTTCSLPNSQSLLSRWHLPLGVVVHPLAEAPDGEEVPVVNFGPTAIIRCRRCRTYINPYVTFTDGGRKWHCNICALLNDVAGDYFSNLDANGRRCDADQRPELSKGSVEFVALTEYMVRPPMPSIYFFLIDVSLSAVKSGMLESQLGGKLLIFQSTLPSLGIGRLKVRGDDLRIYETDKEHSLRVPEDPFYKQMAADLTKYQIGVNIYAFSDKYSDIASLGTLAKYTGGQVYYYPSFQGGFHKEKFRHELARDLTRETAWEAVVRIRCGNGYDQGPYASVLALRGALYNLSWAFYVKMDRFIGSSGRRR</sequence>
<accession>A0ACC2MA13</accession>
<dbReference type="EMBL" id="CM056810">
    <property type="protein sequence ID" value="KAJ8642480.1"/>
    <property type="molecule type" value="Genomic_DNA"/>
</dbReference>
<proteinExistence type="predicted"/>
<dbReference type="Proteomes" id="UP001234297">
    <property type="component" value="Chromosome 2"/>
</dbReference>
<gene>
    <name evidence="1" type="ORF">MRB53_004228</name>
</gene>
<keyword evidence="2" id="KW-1185">Reference proteome</keyword>
<evidence type="ECO:0000313" key="1">
    <source>
        <dbReference type="EMBL" id="KAJ8642480.1"/>
    </source>
</evidence>
<protein>
    <submittedName>
        <fullName evidence="1">Uncharacterized protein</fullName>
    </submittedName>
</protein>
<evidence type="ECO:0000313" key="2">
    <source>
        <dbReference type="Proteomes" id="UP001234297"/>
    </source>
</evidence>
<comment type="caution">
    <text evidence="1">The sequence shown here is derived from an EMBL/GenBank/DDBJ whole genome shotgun (WGS) entry which is preliminary data.</text>
</comment>
<reference evidence="1 2" key="1">
    <citation type="journal article" date="2022" name="Hortic Res">
        <title>A haplotype resolved chromosomal level avocado genome allows analysis of novel avocado genes.</title>
        <authorList>
            <person name="Nath O."/>
            <person name="Fletcher S.J."/>
            <person name="Hayward A."/>
            <person name="Shaw L.M."/>
            <person name="Masouleh A.K."/>
            <person name="Furtado A."/>
            <person name="Henry R.J."/>
            <person name="Mitter N."/>
        </authorList>
    </citation>
    <scope>NUCLEOTIDE SEQUENCE [LARGE SCALE GENOMIC DNA]</scope>
    <source>
        <strain evidence="2">cv. Hass</strain>
    </source>
</reference>
<organism evidence="1 2">
    <name type="scientific">Persea americana</name>
    <name type="common">Avocado</name>
    <dbReference type="NCBI Taxonomy" id="3435"/>
    <lineage>
        <taxon>Eukaryota</taxon>
        <taxon>Viridiplantae</taxon>
        <taxon>Streptophyta</taxon>
        <taxon>Embryophyta</taxon>
        <taxon>Tracheophyta</taxon>
        <taxon>Spermatophyta</taxon>
        <taxon>Magnoliopsida</taxon>
        <taxon>Magnoliidae</taxon>
        <taxon>Laurales</taxon>
        <taxon>Lauraceae</taxon>
        <taxon>Persea</taxon>
    </lineage>
</organism>
<name>A0ACC2MA13_PERAE</name>